<keyword evidence="3" id="KW-1185">Reference proteome</keyword>
<keyword evidence="1" id="KW-1133">Transmembrane helix</keyword>
<dbReference type="Proteomes" id="UP000549457">
    <property type="component" value="Unassembled WGS sequence"/>
</dbReference>
<reference evidence="2 3" key="1">
    <citation type="submission" date="2020-08" db="EMBL/GenBank/DDBJ databases">
        <title>Genomic Encyclopedia of Type Strains, Phase IV (KMG-IV): sequencing the most valuable type-strain genomes for metagenomic binning, comparative biology and taxonomic classification.</title>
        <authorList>
            <person name="Goeker M."/>
        </authorList>
    </citation>
    <scope>NUCLEOTIDE SEQUENCE [LARGE SCALE GENOMIC DNA]</scope>
    <source>
        <strain evidence="2 3">DSM 101730</strain>
    </source>
</reference>
<name>A0A840SLP8_9RHOB</name>
<keyword evidence="1" id="KW-0472">Membrane</keyword>
<feature type="transmembrane region" description="Helical" evidence="1">
    <location>
        <begin position="59"/>
        <end position="80"/>
    </location>
</feature>
<keyword evidence="1" id="KW-0812">Transmembrane</keyword>
<proteinExistence type="predicted"/>
<accession>A0A840SLP8</accession>
<protein>
    <submittedName>
        <fullName evidence="2">Putative membrane-anchored protein</fullName>
    </submittedName>
</protein>
<evidence type="ECO:0000313" key="2">
    <source>
        <dbReference type="EMBL" id="MBB5221138.1"/>
    </source>
</evidence>
<evidence type="ECO:0000313" key="3">
    <source>
        <dbReference type="Proteomes" id="UP000549457"/>
    </source>
</evidence>
<dbReference type="EMBL" id="JACHFM010000001">
    <property type="protein sequence ID" value="MBB5221138.1"/>
    <property type="molecule type" value="Genomic_DNA"/>
</dbReference>
<evidence type="ECO:0000256" key="1">
    <source>
        <dbReference type="SAM" id="Phobius"/>
    </source>
</evidence>
<dbReference type="RefSeq" id="WP_184147538.1">
    <property type="nucleotide sequence ID" value="NZ_JACHFM010000001.1"/>
</dbReference>
<organism evidence="2 3">
    <name type="scientific">Amaricoccus macauensis</name>
    <dbReference type="NCBI Taxonomy" id="57001"/>
    <lineage>
        <taxon>Bacteria</taxon>
        <taxon>Pseudomonadati</taxon>
        <taxon>Pseudomonadota</taxon>
        <taxon>Alphaproteobacteria</taxon>
        <taxon>Rhodobacterales</taxon>
        <taxon>Paracoccaceae</taxon>
        <taxon>Amaricoccus</taxon>
    </lineage>
</organism>
<sequence>MPRLLSTVSRVAQTRLHQISRRAQVRGELIAGVVVFGMIALVYALIAVTVALARRYGTLEALGIVGGVAFVVMLCFLLALSLEARRHRRLAARRAALDSQLYRAAALSLIPDKAPSRPVVGVGLVALGAALLFLRRKG</sequence>
<feature type="transmembrane region" description="Helical" evidence="1">
    <location>
        <begin position="29"/>
        <end position="53"/>
    </location>
</feature>
<comment type="caution">
    <text evidence="2">The sequence shown here is derived from an EMBL/GenBank/DDBJ whole genome shotgun (WGS) entry which is preliminary data.</text>
</comment>
<gene>
    <name evidence="2" type="ORF">HNP73_001059</name>
</gene>
<dbReference type="AlphaFoldDB" id="A0A840SLP8"/>